<reference evidence="1 2" key="1">
    <citation type="submission" date="2021-12" db="EMBL/GenBank/DDBJ databases">
        <title>Discovery of the Pendulisporaceae a myxobacterial family with distinct sporulation behavior and unique specialized metabolism.</title>
        <authorList>
            <person name="Garcia R."/>
            <person name="Popoff A."/>
            <person name="Bader C.D."/>
            <person name="Loehr J."/>
            <person name="Walesch S."/>
            <person name="Walt C."/>
            <person name="Boldt J."/>
            <person name="Bunk B."/>
            <person name="Haeckl F.J.F.P.J."/>
            <person name="Gunesch A.P."/>
            <person name="Birkelbach J."/>
            <person name="Nuebel U."/>
            <person name="Pietschmann T."/>
            <person name="Bach T."/>
            <person name="Mueller R."/>
        </authorList>
    </citation>
    <scope>NUCLEOTIDE SEQUENCE [LARGE SCALE GENOMIC DNA]</scope>
    <source>
        <strain evidence="1 2">MSr11954</strain>
    </source>
</reference>
<evidence type="ECO:0000313" key="2">
    <source>
        <dbReference type="Proteomes" id="UP001370348"/>
    </source>
</evidence>
<name>A0ABZ2M8S3_9BACT</name>
<dbReference type="Pfam" id="PF12869">
    <property type="entry name" value="tRNA_anti-like"/>
    <property type="match status" value="1"/>
</dbReference>
<keyword evidence="2" id="KW-1185">Reference proteome</keyword>
<dbReference type="PROSITE" id="PS51257">
    <property type="entry name" value="PROKAR_LIPOPROTEIN"/>
    <property type="match status" value="1"/>
</dbReference>
<dbReference type="EMBL" id="CP089984">
    <property type="protein sequence ID" value="WXB18892.1"/>
    <property type="molecule type" value="Genomic_DNA"/>
</dbReference>
<evidence type="ECO:0000313" key="1">
    <source>
        <dbReference type="EMBL" id="WXB18892.1"/>
    </source>
</evidence>
<dbReference type="InterPro" id="IPR024422">
    <property type="entry name" value="Protein_unknown_function_OB"/>
</dbReference>
<keyword evidence="1" id="KW-0449">Lipoprotein</keyword>
<accession>A0ABZ2M8S3</accession>
<proteinExistence type="predicted"/>
<organism evidence="1 2">
    <name type="scientific">Pendulispora albinea</name>
    <dbReference type="NCBI Taxonomy" id="2741071"/>
    <lineage>
        <taxon>Bacteria</taxon>
        <taxon>Pseudomonadati</taxon>
        <taxon>Myxococcota</taxon>
        <taxon>Myxococcia</taxon>
        <taxon>Myxococcales</taxon>
        <taxon>Sorangiineae</taxon>
        <taxon>Pendulisporaceae</taxon>
        <taxon>Pendulispora</taxon>
    </lineage>
</organism>
<gene>
    <name evidence="1" type="ORF">LZC94_16845</name>
</gene>
<dbReference type="RefSeq" id="WP_394828517.1">
    <property type="nucleotide sequence ID" value="NZ_CP089984.1"/>
</dbReference>
<sequence>MSKVQAGRRYRASRIGPVLAGLALAGSLAGLGCDGCGAKKASLAQVHEAPKKQQVLDRAQAPQLDVLQFIKDFTDDPGNANAKYTGQLFKVVGTVHELSGERVVLHDRLGAVSCQLPPDQASQLTVGQPSAVTGFATPGGGHVAVRLQACELVPTNP</sequence>
<dbReference type="Proteomes" id="UP001370348">
    <property type="component" value="Chromosome"/>
</dbReference>
<protein>
    <submittedName>
        <fullName evidence="1">OB-fold putative lipoprotein</fullName>
    </submittedName>
</protein>